<gene>
    <name evidence="2" type="ORF">DPMN_005133</name>
</gene>
<evidence type="ECO:0000313" key="3">
    <source>
        <dbReference type="Proteomes" id="UP000828390"/>
    </source>
</evidence>
<dbReference type="EMBL" id="JAIWYP010000001">
    <property type="protein sequence ID" value="KAH3881210.1"/>
    <property type="molecule type" value="Genomic_DNA"/>
</dbReference>
<dbReference type="AlphaFoldDB" id="A0A9D4MPS2"/>
<keyword evidence="3" id="KW-1185">Reference proteome</keyword>
<evidence type="ECO:0000313" key="2">
    <source>
        <dbReference type="EMBL" id="KAH3881210.1"/>
    </source>
</evidence>
<feature type="compositionally biased region" description="Gly residues" evidence="1">
    <location>
        <begin position="13"/>
        <end position="36"/>
    </location>
</feature>
<accession>A0A9D4MPS2</accession>
<feature type="region of interest" description="Disordered" evidence="1">
    <location>
        <begin position="1"/>
        <end position="36"/>
    </location>
</feature>
<reference evidence="2" key="1">
    <citation type="journal article" date="2019" name="bioRxiv">
        <title>The Genome of the Zebra Mussel, Dreissena polymorpha: A Resource for Invasive Species Research.</title>
        <authorList>
            <person name="McCartney M.A."/>
            <person name="Auch B."/>
            <person name="Kono T."/>
            <person name="Mallez S."/>
            <person name="Zhang Y."/>
            <person name="Obille A."/>
            <person name="Becker A."/>
            <person name="Abrahante J.E."/>
            <person name="Garbe J."/>
            <person name="Badalamenti J.P."/>
            <person name="Herman A."/>
            <person name="Mangelson H."/>
            <person name="Liachko I."/>
            <person name="Sullivan S."/>
            <person name="Sone E.D."/>
            <person name="Koren S."/>
            <person name="Silverstein K.A.T."/>
            <person name="Beckman K.B."/>
            <person name="Gohl D.M."/>
        </authorList>
    </citation>
    <scope>NUCLEOTIDE SEQUENCE</scope>
    <source>
        <strain evidence="2">Duluth1</strain>
        <tissue evidence="2">Whole animal</tissue>
    </source>
</reference>
<reference evidence="2" key="2">
    <citation type="submission" date="2020-11" db="EMBL/GenBank/DDBJ databases">
        <authorList>
            <person name="McCartney M.A."/>
            <person name="Auch B."/>
            <person name="Kono T."/>
            <person name="Mallez S."/>
            <person name="Becker A."/>
            <person name="Gohl D.M."/>
            <person name="Silverstein K.A.T."/>
            <person name="Koren S."/>
            <person name="Bechman K.B."/>
            <person name="Herman A."/>
            <person name="Abrahante J.E."/>
            <person name="Garbe J."/>
        </authorList>
    </citation>
    <scope>NUCLEOTIDE SEQUENCE</scope>
    <source>
        <strain evidence="2">Duluth1</strain>
        <tissue evidence="2">Whole animal</tissue>
    </source>
</reference>
<evidence type="ECO:0000256" key="1">
    <source>
        <dbReference type="SAM" id="MobiDB-lite"/>
    </source>
</evidence>
<dbReference type="Proteomes" id="UP000828390">
    <property type="component" value="Unassembled WGS sequence"/>
</dbReference>
<name>A0A9D4MPS2_DREPO</name>
<feature type="compositionally biased region" description="Polar residues" evidence="1">
    <location>
        <begin position="1"/>
        <end position="12"/>
    </location>
</feature>
<sequence>MNYKQPTDSTGNSGPGGYGDNGGDGEPGGDGGDGGPGAVQAHGKCLKCYMNPSNIIAGFRKTVIFACCLEVGPANKLYPSEAFRETLPLLKIMELKSGK</sequence>
<organism evidence="2 3">
    <name type="scientific">Dreissena polymorpha</name>
    <name type="common">Zebra mussel</name>
    <name type="synonym">Mytilus polymorpha</name>
    <dbReference type="NCBI Taxonomy" id="45954"/>
    <lineage>
        <taxon>Eukaryota</taxon>
        <taxon>Metazoa</taxon>
        <taxon>Spiralia</taxon>
        <taxon>Lophotrochozoa</taxon>
        <taxon>Mollusca</taxon>
        <taxon>Bivalvia</taxon>
        <taxon>Autobranchia</taxon>
        <taxon>Heteroconchia</taxon>
        <taxon>Euheterodonta</taxon>
        <taxon>Imparidentia</taxon>
        <taxon>Neoheterodontei</taxon>
        <taxon>Myida</taxon>
        <taxon>Dreissenoidea</taxon>
        <taxon>Dreissenidae</taxon>
        <taxon>Dreissena</taxon>
    </lineage>
</organism>
<comment type="caution">
    <text evidence="2">The sequence shown here is derived from an EMBL/GenBank/DDBJ whole genome shotgun (WGS) entry which is preliminary data.</text>
</comment>
<proteinExistence type="predicted"/>
<protein>
    <submittedName>
        <fullName evidence="2">Uncharacterized protein</fullName>
    </submittedName>
</protein>